<dbReference type="PANTHER" id="PTHR24173">
    <property type="entry name" value="ANKYRIN REPEAT CONTAINING"/>
    <property type="match status" value="1"/>
</dbReference>
<dbReference type="EMBL" id="JAODUP010000045">
    <property type="protein sequence ID" value="KAK2165815.1"/>
    <property type="molecule type" value="Genomic_DNA"/>
</dbReference>
<dbReference type="InterPro" id="IPR002110">
    <property type="entry name" value="Ankyrin_rpt"/>
</dbReference>
<proteinExistence type="predicted"/>
<protein>
    <submittedName>
        <fullName evidence="4">Uncharacterized protein</fullName>
    </submittedName>
</protein>
<dbReference type="AlphaFoldDB" id="A0AAD9K7E1"/>
<dbReference type="PANTHER" id="PTHR24173:SF74">
    <property type="entry name" value="ANKYRIN REPEAT DOMAIN-CONTAINING PROTEIN 16"/>
    <property type="match status" value="1"/>
</dbReference>
<dbReference type="Gene3D" id="1.25.40.20">
    <property type="entry name" value="Ankyrin repeat-containing domain"/>
    <property type="match status" value="2"/>
</dbReference>
<organism evidence="4 5">
    <name type="scientific">Paralvinella palmiformis</name>
    <dbReference type="NCBI Taxonomy" id="53620"/>
    <lineage>
        <taxon>Eukaryota</taxon>
        <taxon>Metazoa</taxon>
        <taxon>Spiralia</taxon>
        <taxon>Lophotrochozoa</taxon>
        <taxon>Annelida</taxon>
        <taxon>Polychaeta</taxon>
        <taxon>Sedentaria</taxon>
        <taxon>Canalipalpata</taxon>
        <taxon>Terebellida</taxon>
        <taxon>Terebelliformia</taxon>
        <taxon>Alvinellidae</taxon>
        <taxon>Paralvinella</taxon>
    </lineage>
</organism>
<evidence type="ECO:0000256" key="1">
    <source>
        <dbReference type="ARBA" id="ARBA00022737"/>
    </source>
</evidence>
<dbReference type="Pfam" id="PF12796">
    <property type="entry name" value="Ank_2"/>
    <property type="match status" value="2"/>
</dbReference>
<dbReference type="SUPFAM" id="SSF48403">
    <property type="entry name" value="Ankyrin repeat"/>
    <property type="match status" value="1"/>
</dbReference>
<sequence>MATQSTYVNPRLPRKAPRQVVYQQLQQERHQKQQQQQLIQSKPATKKKTSLKHVLCSNCGVEFDEGVSEGTATVLCQECRRPAANYSDDDDYENVDPKATIKVKKTLSAAVRSISQSHQDPTSPMSAVKHLHYLLTKGNLASVRPFLLKLSGAEQQFVVTEVINGRTALYLALARKALLLVSFMLEDCGADPNQFSLIANVTGKLVRSTCLNAAASDGNLDAMNILVLNDADVNLADEIGWTPLRTACYKEHVDAIKYLINNGANINIRTNHLDSCLLLVTHNAEILDFLISRGGEVNTADGMERTALHYAAAVANPDSVRLLLKNDAYVNAQDEEGNTPLHDAISTGNIQTMKVLIDHRADPYIRNEDREDAFLTASLKMEPDKVEYLMTVHKLKKLTSSTRPLAT</sequence>
<dbReference type="PROSITE" id="PS50088">
    <property type="entry name" value="ANK_REPEAT"/>
    <property type="match status" value="4"/>
</dbReference>
<dbReference type="Proteomes" id="UP001208570">
    <property type="component" value="Unassembled WGS sequence"/>
</dbReference>
<feature type="repeat" description="ANK" evidence="3">
    <location>
        <begin position="336"/>
        <end position="368"/>
    </location>
</feature>
<reference evidence="4" key="1">
    <citation type="journal article" date="2023" name="Mol. Biol. Evol.">
        <title>Third-Generation Sequencing Reveals the Adaptive Role of the Epigenome in Three Deep-Sea Polychaetes.</title>
        <authorList>
            <person name="Perez M."/>
            <person name="Aroh O."/>
            <person name="Sun Y."/>
            <person name="Lan Y."/>
            <person name="Juniper S.K."/>
            <person name="Young C.R."/>
            <person name="Angers B."/>
            <person name="Qian P.Y."/>
        </authorList>
    </citation>
    <scope>NUCLEOTIDE SEQUENCE</scope>
    <source>
        <strain evidence="4">P08H-3</strain>
    </source>
</reference>
<dbReference type="InterPro" id="IPR036770">
    <property type="entry name" value="Ankyrin_rpt-contain_sf"/>
</dbReference>
<name>A0AAD9K7E1_9ANNE</name>
<evidence type="ECO:0000256" key="3">
    <source>
        <dbReference type="PROSITE-ProRule" id="PRU00023"/>
    </source>
</evidence>
<keyword evidence="5" id="KW-1185">Reference proteome</keyword>
<dbReference type="Pfam" id="PF00023">
    <property type="entry name" value="Ank"/>
    <property type="match status" value="1"/>
</dbReference>
<evidence type="ECO:0000256" key="2">
    <source>
        <dbReference type="ARBA" id="ARBA00023043"/>
    </source>
</evidence>
<comment type="caution">
    <text evidence="4">The sequence shown here is derived from an EMBL/GenBank/DDBJ whole genome shotgun (WGS) entry which is preliminary data.</text>
</comment>
<evidence type="ECO:0000313" key="4">
    <source>
        <dbReference type="EMBL" id="KAK2165815.1"/>
    </source>
</evidence>
<dbReference type="PROSITE" id="PS50297">
    <property type="entry name" value="ANK_REP_REGION"/>
    <property type="match status" value="3"/>
</dbReference>
<feature type="repeat" description="ANK" evidence="3">
    <location>
        <begin position="303"/>
        <end position="335"/>
    </location>
</feature>
<feature type="repeat" description="ANK" evidence="3">
    <location>
        <begin position="239"/>
        <end position="271"/>
    </location>
</feature>
<feature type="repeat" description="ANK" evidence="3">
    <location>
        <begin position="206"/>
        <end position="238"/>
    </location>
</feature>
<gene>
    <name evidence="4" type="ORF">LSH36_45g11000</name>
</gene>
<keyword evidence="2 3" id="KW-0040">ANK repeat</keyword>
<accession>A0AAD9K7E1</accession>
<evidence type="ECO:0000313" key="5">
    <source>
        <dbReference type="Proteomes" id="UP001208570"/>
    </source>
</evidence>
<keyword evidence="1" id="KW-0677">Repeat</keyword>
<dbReference type="SMART" id="SM00248">
    <property type="entry name" value="ANK"/>
    <property type="match status" value="6"/>
</dbReference>